<evidence type="ECO:0000313" key="2">
    <source>
        <dbReference type="Proteomes" id="UP001500908"/>
    </source>
</evidence>
<dbReference type="InterPro" id="IPR045647">
    <property type="entry name" value="DUF6401"/>
</dbReference>
<organism evidence="1 2">
    <name type="scientific">Salinactinospora qingdaonensis</name>
    <dbReference type="NCBI Taxonomy" id="702744"/>
    <lineage>
        <taxon>Bacteria</taxon>
        <taxon>Bacillati</taxon>
        <taxon>Actinomycetota</taxon>
        <taxon>Actinomycetes</taxon>
        <taxon>Streptosporangiales</taxon>
        <taxon>Nocardiopsidaceae</taxon>
        <taxon>Salinactinospora</taxon>
    </lineage>
</organism>
<reference evidence="2" key="1">
    <citation type="journal article" date="2019" name="Int. J. Syst. Evol. Microbiol.">
        <title>The Global Catalogue of Microorganisms (GCM) 10K type strain sequencing project: providing services to taxonomists for standard genome sequencing and annotation.</title>
        <authorList>
            <consortium name="The Broad Institute Genomics Platform"/>
            <consortium name="The Broad Institute Genome Sequencing Center for Infectious Disease"/>
            <person name="Wu L."/>
            <person name="Ma J."/>
        </authorList>
    </citation>
    <scope>NUCLEOTIDE SEQUENCE [LARGE SCALE GENOMIC DNA]</scope>
    <source>
        <strain evidence="2">JCM 17137</strain>
    </source>
</reference>
<proteinExistence type="predicted"/>
<accession>A0ABP7FK74</accession>
<dbReference type="RefSeq" id="WP_344970306.1">
    <property type="nucleotide sequence ID" value="NZ_BAABDD010000008.1"/>
</dbReference>
<evidence type="ECO:0000313" key="1">
    <source>
        <dbReference type="EMBL" id="GAA3741120.1"/>
    </source>
</evidence>
<name>A0ABP7FK74_9ACTN</name>
<dbReference type="EMBL" id="BAABDD010000008">
    <property type="protein sequence ID" value="GAA3741120.1"/>
    <property type="molecule type" value="Genomic_DNA"/>
</dbReference>
<sequence length="103" mass="11557">MLRGLFAKCPLSRLSHDFGQFGLLGAHATPGLTAELDQHAAAVRDAIEHGGARISRQSLTHYLHGFLDGCRERGWFSAAIEYEWELLRLLAICRMAKEYGFVR</sequence>
<protein>
    <submittedName>
        <fullName evidence="1">Uncharacterized protein</fullName>
    </submittedName>
</protein>
<dbReference type="Pfam" id="PF19939">
    <property type="entry name" value="DUF6401"/>
    <property type="match status" value="1"/>
</dbReference>
<gene>
    <name evidence="1" type="ORF">GCM10022402_21110</name>
</gene>
<dbReference type="Proteomes" id="UP001500908">
    <property type="component" value="Unassembled WGS sequence"/>
</dbReference>
<keyword evidence="2" id="KW-1185">Reference proteome</keyword>
<comment type="caution">
    <text evidence="1">The sequence shown here is derived from an EMBL/GenBank/DDBJ whole genome shotgun (WGS) entry which is preliminary data.</text>
</comment>